<organism evidence="1 2">
    <name type="scientific">Thiothrix caldifontis</name>
    <dbReference type="NCBI Taxonomy" id="525918"/>
    <lineage>
        <taxon>Bacteria</taxon>
        <taxon>Pseudomonadati</taxon>
        <taxon>Pseudomonadota</taxon>
        <taxon>Gammaproteobacteria</taxon>
        <taxon>Thiotrichales</taxon>
        <taxon>Thiotrichaceae</taxon>
        <taxon>Thiothrix</taxon>
    </lineage>
</organism>
<dbReference type="RefSeq" id="WP_093067110.1">
    <property type="nucleotide sequence ID" value="NZ_FNQP01000007.1"/>
</dbReference>
<dbReference type="Pfam" id="PF20099">
    <property type="entry name" value="DUF6489"/>
    <property type="match status" value="1"/>
</dbReference>
<dbReference type="OrthoDB" id="5740990at2"/>
<dbReference type="STRING" id="525918.SAMN05660964_01575"/>
<dbReference type="InterPro" id="IPR045502">
    <property type="entry name" value="DUF6489"/>
</dbReference>
<gene>
    <name evidence="1" type="ORF">SAMN05660964_01575</name>
</gene>
<keyword evidence="2" id="KW-1185">Reference proteome</keyword>
<name>A0A1H4B2U5_9GAMM</name>
<dbReference type="EMBL" id="FNQP01000007">
    <property type="protein sequence ID" value="SEA42374.1"/>
    <property type="molecule type" value="Genomic_DNA"/>
</dbReference>
<evidence type="ECO:0000313" key="1">
    <source>
        <dbReference type="EMBL" id="SEA42374.1"/>
    </source>
</evidence>
<evidence type="ECO:0000313" key="2">
    <source>
        <dbReference type="Proteomes" id="UP000199397"/>
    </source>
</evidence>
<proteinExistence type="predicted"/>
<protein>
    <submittedName>
        <fullName evidence="1">Uncharacterized protein</fullName>
    </submittedName>
</protein>
<dbReference type="AlphaFoldDB" id="A0A1H4B2U5"/>
<accession>A0A1H4B2U5</accession>
<sequence length="78" mass="8818">MNITVNVDMTPEELRRVMGLPDVQEFNREVMAQMLKKMQEGAEGFDPMVFFKPGVAGNTDVFKQWMELFGKFGGGVKS</sequence>
<reference evidence="1 2" key="1">
    <citation type="submission" date="2016-10" db="EMBL/GenBank/DDBJ databases">
        <authorList>
            <person name="de Groot N.N."/>
        </authorList>
    </citation>
    <scope>NUCLEOTIDE SEQUENCE [LARGE SCALE GENOMIC DNA]</scope>
    <source>
        <strain evidence="1 2">DSM 21228</strain>
    </source>
</reference>
<dbReference type="Proteomes" id="UP000199397">
    <property type="component" value="Unassembled WGS sequence"/>
</dbReference>